<feature type="domain" description="DUF5745" evidence="2">
    <location>
        <begin position="287"/>
        <end position="345"/>
    </location>
</feature>
<reference evidence="5" key="1">
    <citation type="submission" date="2012-12" db="EMBL/GenBank/DDBJ databases">
        <authorList>
            <person name="Hellsten U."/>
            <person name="Grimwood J."/>
            <person name="Chapman J.A."/>
            <person name="Shapiro H."/>
            <person name="Aerts A."/>
            <person name="Otillar R.P."/>
            <person name="Terry A.Y."/>
            <person name="Boore J.L."/>
            <person name="Simakov O."/>
            <person name="Marletaz F."/>
            <person name="Cho S.-J."/>
            <person name="Edsinger-Gonzales E."/>
            <person name="Havlak P."/>
            <person name="Kuo D.-H."/>
            <person name="Larsson T."/>
            <person name="Lv J."/>
            <person name="Arendt D."/>
            <person name="Savage R."/>
            <person name="Osoegawa K."/>
            <person name="de Jong P."/>
            <person name="Lindberg D.R."/>
            <person name="Seaver E.C."/>
            <person name="Weisblat D.A."/>
            <person name="Putnam N.H."/>
            <person name="Grigoriev I.V."/>
            <person name="Rokhsar D.S."/>
        </authorList>
    </citation>
    <scope>NUCLEOTIDE SEQUENCE</scope>
</reference>
<keyword evidence="5" id="KW-1185">Reference proteome</keyword>
<evidence type="ECO:0000313" key="4">
    <source>
        <dbReference type="EnsemblMetazoa" id="HelroP176792"/>
    </source>
</evidence>
<reference evidence="3 5" key="2">
    <citation type="journal article" date="2013" name="Nature">
        <title>Insights into bilaterian evolution from three spiralian genomes.</title>
        <authorList>
            <person name="Simakov O."/>
            <person name="Marletaz F."/>
            <person name="Cho S.J."/>
            <person name="Edsinger-Gonzales E."/>
            <person name="Havlak P."/>
            <person name="Hellsten U."/>
            <person name="Kuo D.H."/>
            <person name="Larsson T."/>
            <person name="Lv J."/>
            <person name="Arendt D."/>
            <person name="Savage R."/>
            <person name="Osoegawa K."/>
            <person name="de Jong P."/>
            <person name="Grimwood J."/>
            <person name="Chapman J.A."/>
            <person name="Shapiro H."/>
            <person name="Aerts A."/>
            <person name="Otillar R.P."/>
            <person name="Terry A.Y."/>
            <person name="Boore J.L."/>
            <person name="Grigoriev I.V."/>
            <person name="Lindberg D.R."/>
            <person name="Seaver E.C."/>
            <person name="Weisblat D.A."/>
            <person name="Putnam N.H."/>
            <person name="Rokhsar D.S."/>
        </authorList>
    </citation>
    <scope>NUCLEOTIDE SEQUENCE</scope>
</reference>
<accession>T1FAX1</accession>
<dbReference type="HOGENOM" id="CLU_425966_0_0_1"/>
<evidence type="ECO:0000313" key="5">
    <source>
        <dbReference type="Proteomes" id="UP000015101"/>
    </source>
</evidence>
<dbReference type="CTD" id="20205970"/>
<dbReference type="InterPro" id="IPR044039">
    <property type="entry name" value="DUF5745"/>
</dbReference>
<dbReference type="PANTHER" id="PTHR22545">
    <property type="entry name" value="CENTROSOMAL PROTEIN OF 95 KDA"/>
    <property type="match status" value="1"/>
</dbReference>
<dbReference type="RefSeq" id="XP_009022379.1">
    <property type="nucleotide sequence ID" value="XM_009024131.1"/>
</dbReference>
<dbReference type="KEGG" id="hro:HELRODRAFT_176792"/>
<organism evidence="4 5">
    <name type="scientific">Helobdella robusta</name>
    <name type="common">Californian leech</name>
    <dbReference type="NCBI Taxonomy" id="6412"/>
    <lineage>
        <taxon>Eukaryota</taxon>
        <taxon>Metazoa</taxon>
        <taxon>Spiralia</taxon>
        <taxon>Lophotrochozoa</taxon>
        <taxon>Annelida</taxon>
        <taxon>Clitellata</taxon>
        <taxon>Hirudinea</taxon>
        <taxon>Rhynchobdellida</taxon>
        <taxon>Glossiphoniidae</taxon>
        <taxon>Helobdella</taxon>
    </lineage>
</organism>
<protein>
    <recommendedName>
        <fullName evidence="2">DUF5745 domain-containing protein</fullName>
    </recommendedName>
</protein>
<feature type="compositionally biased region" description="Acidic residues" evidence="1">
    <location>
        <begin position="590"/>
        <end position="605"/>
    </location>
</feature>
<evidence type="ECO:0000313" key="3">
    <source>
        <dbReference type="EMBL" id="ESN99623.1"/>
    </source>
</evidence>
<dbReference type="OrthoDB" id="545730at2759"/>
<dbReference type="Pfam" id="PF19016">
    <property type="entry name" value="DUF5745"/>
    <property type="match status" value="2"/>
</dbReference>
<dbReference type="EMBL" id="AMQM01005843">
    <property type="status" value="NOT_ANNOTATED_CDS"/>
    <property type="molecule type" value="Genomic_DNA"/>
</dbReference>
<dbReference type="EMBL" id="KB097106">
    <property type="protein sequence ID" value="ESN99623.1"/>
    <property type="molecule type" value="Genomic_DNA"/>
</dbReference>
<feature type="domain" description="DUF5745" evidence="2">
    <location>
        <begin position="60"/>
        <end position="100"/>
    </location>
</feature>
<dbReference type="eggNOG" id="ENOG502SGB7">
    <property type="taxonomic scope" value="Eukaryota"/>
</dbReference>
<dbReference type="InterPro" id="IPR026619">
    <property type="entry name" value="CEP95"/>
</dbReference>
<feature type="region of interest" description="Disordered" evidence="1">
    <location>
        <begin position="501"/>
        <end position="605"/>
    </location>
</feature>
<dbReference type="GO" id="GO:0000922">
    <property type="term" value="C:spindle pole"/>
    <property type="evidence" value="ECO:0000318"/>
    <property type="project" value="GO_Central"/>
</dbReference>
<sequence>MTALSDKTVLQLVKTVCEDLKLNIKPAELEEVDAKLIYTCFSRLCDLKKDSEKQSGKSLVEHVLDNFSSFLDLSLCHITPDALLNHDKLAIKNLFELFHETILLQKKEQGKEDECNDSETLVLLNHLLSTLKMKKIVKSIRQINSSLFYTIFHSVCPTYFDQVPTGAPIEDNDDDDEEEEKELIAYRQLLKTLSYAIDTPLDHIKPDMLVSHDCHSITKLIEVIVGMMEGIFLANNDKLSKIDQELVDTTNYLLKTCGLTYRVKKVSHISDRIFVAIFEIFTKQVLQDVNRNADTTEEKSRNVQIVIDVLSNDVVCTSLSHITGCDVIDGNRMSIRNLLEIFYELITCFNDKIVEENIERMANGEKCDGADDDKSVIHEYIDKLGVFNGDGDYDGKQNDGGAYLRAAETYEDECEDDGDDDGCSFGEKIETRDEDDFDRRGNGPIKENSSKSMIVNKQSKKFPMATMLKNYFGCNQAKSEKKSTVAKDLLNLKASLKASTPCRYSNVPTGKLSPNSKRFKNISVGREKSSKKFIQSQKSEKMKHDTLDDRSRKVGHPASSPQRHDSLKVEMLSGHKKRGPNNLVMVDDKKDDDDEDDENDDGDDDIVANCEKKLAAIQALCDDGGGSNDDVCRICKRHFKVGF</sequence>
<dbReference type="GeneID" id="20205970"/>
<dbReference type="EnsemblMetazoa" id="HelroT176792">
    <property type="protein sequence ID" value="HelroP176792"/>
    <property type="gene ID" value="HelroG176792"/>
</dbReference>
<dbReference type="AlphaFoldDB" id="T1FAX1"/>
<proteinExistence type="predicted"/>
<evidence type="ECO:0000256" key="1">
    <source>
        <dbReference type="SAM" id="MobiDB-lite"/>
    </source>
</evidence>
<evidence type="ECO:0000259" key="2">
    <source>
        <dbReference type="Pfam" id="PF19016"/>
    </source>
</evidence>
<gene>
    <name evidence="4" type="primary">20205970</name>
    <name evidence="3" type="ORF">HELRODRAFT_176792</name>
</gene>
<feature type="compositionally biased region" description="Basic and acidic residues" evidence="1">
    <location>
        <begin position="538"/>
        <end position="552"/>
    </location>
</feature>
<dbReference type="InParanoid" id="T1FAX1"/>
<reference evidence="4" key="3">
    <citation type="submission" date="2015-06" db="UniProtKB">
        <authorList>
            <consortium name="EnsemblMetazoa"/>
        </authorList>
    </citation>
    <scope>IDENTIFICATION</scope>
</reference>
<feature type="compositionally biased region" description="Polar residues" evidence="1">
    <location>
        <begin position="502"/>
        <end position="516"/>
    </location>
</feature>
<dbReference type="Proteomes" id="UP000015101">
    <property type="component" value="Unassembled WGS sequence"/>
</dbReference>
<name>T1FAX1_HELRO</name>
<dbReference type="GO" id="GO:0005813">
    <property type="term" value="C:centrosome"/>
    <property type="evidence" value="ECO:0007669"/>
    <property type="project" value="InterPro"/>
</dbReference>
<dbReference type="PANTHER" id="PTHR22545:SF0">
    <property type="entry name" value="CENTROSOMAL PROTEIN OF 95 KDA"/>
    <property type="match status" value="1"/>
</dbReference>